<reference evidence="12 13" key="1">
    <citation type="submission" date="2016-10" db="EMBL/GenBank/DDBJ databases">
        <authorList>
            <person name="de Groot N.N."/>
        </authorList>
    </citation>
    <scope>NUCLEOTIDE SEQUENCE [LARGE SCALE GENOMIC DNA]</scope>
    <source>
        <strain evidence="12 13">DSM 20678</strain>
    </source>
</reference>
<dbReference type="Gene3D" id="3.40.50.300">
    <property type="entry name" value="P-loop containing nucleotide triphosphate hydrolases"/>
    <property type="match status" value="1"/>
</dbReference>
<dbReference type="InterPro" id="IPR036640">
    <property type="entry name" value="ABC1_TM_sf"/>
</dbReference>
<keyword evidence="13" id="KW-1185">Reference proteome</keyword>
<dbReference type="InterPro" id="IPR003439">
    <property type="entry name" value="ABC_transporter-like_ATP-bd"/>
</dbReference>
<dbReference type="SUPFAM" id="SSF90123">
    <property type="entry name" value="ABC transporter transmembrane region"/>
    <property type="match status" value="1"/>
</dbReference>
<gene>
    <name evidence="12" type="ORF">SAMN05444406_1289</name>
</gene>
<dbReference type="SUPFAM" id="SSF52540">
    <property type="entry name" value="P-loop containing nucleoside triphosphate hydrolases"/>
    <property type="match status" value="1"/>
</dbReference>
<dbReference type="InterPro" id="IPR027417">
    <property type="entry name" value="P-loop_NTPase"/>
</dbReference>
<dbReference type="PROSITE" id="PS00211">
    <property type="entry name" value="ABC_TRANSPORTER_1"/>
    <property type="match status" value="1"/>
</dbReference>
<dbReference type="Proteomes" id="UP000198577">
    <property type="component" value="Unassembled WGS sequence"/>
</dbReference>
<feature type="transmembrane region" description="Helical" evidence="9">
    <location>
        <begin position="29"/>
        <end position="50"/>
    </location>
</feature>
<dbReference type="Gene3D" id="1.20.1560.10">
    <property type="entry name" value="ABC transporter type 1, transmembrane domain"/>
    <property type="match status" value="1"/>
</dbReference>
<dbReference type="STRING" id="937334.SAMN05444406_1289"/>
<keyword evidence="4 9" id="KW-0812">Transmembrane</keyword>
<dbReference type="PROSITE" id="PS50893">
    <property type="entry name" value="ABC_TRANSPORTER_2"/>
    <property type="match status" value="1"/>
</dbReference>
<evidence type="ECO:0000256" key="4">
    <source>
        <dbReference type="ARBA" id="ARBA00022692"/>
    </source>
</evidence>
<feature type="domain" description="ABC transmembrane type-1" evidence="11">
    <location>
        <begin position="34"/>
        <end position="318"/>
    </location>
</feature>
<dbReference type="InterPro" id="IPR003593">
    <property type="entry name" value="AAA+_ATPase"/>
</dbReference>
<comment type="subcellular location">
    <subcellularLocation>
        <location evidence="1">Cell membrane</location>
        <topology evidence="1">Multi-pass membrane protein</topology>
    </subcellularLocation>
</comment>
<evidence type="ECO:0000256" key="8">
    <source>
        <dbReference type="ARBA" id="ARBA00023136"/>
    </source>
</evidence>
<feature type="transmembrane region" description="Helical" evidence="9">
    <location>
        <begin position="285"/>
        <end position="303"/>
    </location>
</feature>
<dbReference type="FunFam" id="3.40.50.300:FF:000287">
    <property type="entry name" value="Multidrug ABC transporter ATP-binding protein"/>
    <property type="match status" value="1"/>
</dbReference>
<dbReference type="AlphaFoldDB" id="A0A1I5XLB8"/>
<organism evidence="12 13">
    <name type="scientific">Caldicoprobacter faecalis</name>
    <dbReference type="NCBI Taxonomy" id="937334"/>
    <lineage>
        <taxon>Bacteria</taxon>
        <taxon>Bacillati</taxon>
        <taxon>Bacillota</taxon>
        <taxon>Clostridia</taxon>
        <taxon>Caldicoprobacterales</taxon>
        <taxon>Caldicoprobacteraceae</taxon>
        <taxon>Caldicoprobacter</taxon>
    </lineage>
</organism>
<evidence type="ECO:0000256" key="9">
    <source>
        <dbReference type="SAM" id="Phobius"/>
    </source>
</evidence>
<dbReference type="OrthoDB" id="9762778at2"/>
<dbReference type="Pfam" id="PF00005">
    <property type="entry name" value="ABC_tran"/>
    <property type="match status" value="1"/>
</dbReference>
<feature type="transmembrane region" description="Helical" evidence="9">
    <location>
        <begin position="71"/>
        <end position="91"/>
    </location>
</feature>
<keyword evidence="8 9" id="KW-0472">Membrane</keyword>
<evidence type="ECO:0000256" key="3">
    <source>
        <dbReference type="ARBA" id="ARBA00022475"/>
    </source>
</evidence>
<dbReference type="InterPro" id="IPR039421">
    <property type="entry name" value="Type_1_exporter"/>
</dbReference>
<protein>
    <submittedName>
        <fullName evidence="12">ATP-binding cassette, subfamily B</fullName>
    </submittedName>
</protein>
<keyword evidence="6 12" id="KW-0067">ATP-binding</keyword>
<proteinExistence type="predicted"/>
<sequence>MEYRIDSEYTLRRNKKALAIRLLRYFKPYLPLLALNILFAFLINGATIIKPYIIKYVIDNYLALKIYAPDVFMRMGLLYLAVVLAGCGLTYSQTYILTYIGQKIMYDIRNQLFTHIQNMSMKFFDRNSSGRILTRVTNDVEALNEIFSGVLVNSIRDMIMILGIIATMFAMDASLALISMCSIPLIALVTVIYRRAARKNFMRMKALIGRINGFLAENISGMKLVRIFHREKEKLEEFQKLDKEYFDTSLREVVLNSLGRPIIEVINTLVIAVMIWYASGRITGGYLEIGVLYAFITYIRQFFAPINEIAEFYTSIQSALISAERIFDVLDTREFLEDMERGRHVKRIRGEIEFKNVWFAYDDENWVLKDVSFKIEPGETVAFVGATGSGKSTIISLMARFYDIQKGKILIDGVDIREYNLKDLRRQIAVVMQDVFLFSGDIKSNIRLRNSSITDEDIVRAARLVCADGFIESLPNKYDEEVKERGCTFSAGQRQLISFARAVAFNPAVFVLDEATANIDTETEMAIQQAMANISGGRTTIIIAHRLSTIRNADKIIVIDKGRIKEIGTHDELIKKGGLYRQLYEKQLSYQCIA</sequence>
<evidence type="ECO:0000313" key="13">
    <source>
        <dbReference type="Proteomes" id="UP000198577"/>
    </source>
</evidence>
<dbReference type="InterPro" id="IPR017871">
    <property type="entry name" value="ABC_transporter-like_CS"/>
</dbReference>
<evidence type="ECO:0000259" key="10">
    <source>
        <dbReference type="PROSITE" id="PS50893"/>
    </source>
</evidence>
<evidence type="ECO:0000256" key="2">
    <source>
        <dbReference type="ARBA" id="ARBA00022448"/>
    </source>
</evidence>
<evidence type="ECO:0000256" key="6">
    <source>
        <dbReference type="ARBA" id="ARBA00022840"/>
    </source>
</evidence>
<name>A0A1I5XLB8_9FIRM</name>
<dbReference type="CDD" id="cd18544">
    <property type="entry name" value="ABC_6TM_TmrA_like"/>
    <property type="match status" value="1"/>
</dbReference>
<evidence type="ECO:0000313" key="12">
    <source>
        <dbReference type="EMBL" id="SFQ32749.1"/>
    </source>
</evidence>
<feature type="domain" description="ABC transporter" evidence="10">
    <location>
        <begin position="352"/>
        <end position="586"/>
    </location>
</feature>
<dbReference type="EMBL" id="FOXR01000028">
    <property type="protein sequence ID" value="SFQ32749.1"/>
    <property type="molecule type" value="Genomic_DNA"/>
</dbReference>
<evidence type="ECO:0000256" key="1">
    <source>
        <dbReference type="ARBA" id="ARBA00004651"/>
    </source>
</evidence>
<dbReference type="RefSeq" id="WP_092282622.1">
    <property type="nucleotide sequence ID" value="NZ_FOXR01000028.1"/>
</dbReference>
<dbReference type="PANTHER" id="PTHR43394:SF1">
    <property type="entry name" value="ATP-BINDING CASSETTE SUB-FAMILY B MEMBER 10, MITOCHONDRIAL"/>
    <property type="match status" value="1"/>
</dbReference>
<dbReference type="InterPro" id="IPR011527">
    <property type="entry name" value="ABC1_TM_dom"/>
</dbReference>
<accession>A0A1I5XLB8</accession>
<dbReference type="GO" id="GO:0005886">
    <property type="term" value="C:plasma membrane"/>
    <property type="evidence" value="ECO:0007669"/>
    <property type="project" value="UniProtKB-SubCell"/>
</dbReference>
<dbReference type="FunFam" id="1.20.1560.10:FF:000011">
    <property type="entry name" value="Multidrug ABC transporter ATP-binding protein"/>
    <property type="match status" value="1"/>
</dbReference>
<feature type="transmembrane region" description="Helical" evidence="9">
    <location>
        <begin position="160"/>
        <end position="193"/>
    </location>
</feature>
<keyword evidence="3" id="KW-1003">Cell membrane</keyword>
<evidence type="ECO:0000256" key="7">
    <source>
        <dbReference type="ARBA" id="ARBA00022989"/>
    </source>
</evidence>
<dbReference type="SMART" id="SM00382">
    <property type="entry name" value="AAA"/>
    <property type="match status" value="1"/>
</dbReference>
<dbReference type="GO" id="GO:0016887">
    <property type="term" value="F:ATP hydrolysis activity"/>
    <property type="evidence" value="ECO:0007669"/>
    <property type="project" value="InterPro"/>
</dbReference>
<dbReference type="PROSITE" id="PS50929">
    <property type="entry name" value="ABC_TM1F"/>
    <property type="match status" value="1"/>
</dbReference>
<keyword evidence="2" id="KW-0813">Transport</keyword>
<dbReference type="CDD" id="cd03254">
    <property type="entry name" value="ABCC_Glucan_exporter_like"/>
    <property type="match status" value="1"/>
</dbReference>
<dbReference type="PANTHER" id="PTHR43394">
    <property type="entry name" value="ATP-DEPENDENT PERMEASE MDL1, MITOCHONDRIAL"/>
    <property type="match status" value="1"/>
</dbReference>
<evidence type="ECO:0000256" key="5">
    <source>
        <dbReference type="ARBA" id="ARBA00022741"/>
    </source>
</evidence>
<keyword evidence="7 9" id="KW-1133">Transmembrane helix</keyword>
<dbReference type="GO" id="GO:0005524">
    <property type="term" value="F:ATP binding"/>
    <property type="evidence" value="ECO:0007669"/>
    <property type="project" value="UniProtKB-KW"/>
</dbReference>
<dbReference type="Pfam" id="PF00664">
    <property type="entry name" value="ABC_membrane"/>
    <property type="match status" value="1"/>
</dbReference>
<evidence type="ECO:0000259" key="11">
    <source>
        <dbReference type="PROSITE" id="PS50929"/>
    </source>
</evidence>
<keyword evidence="5" id="KW-0547">Nucleotide-binding</keyword>
<dbReference type="GO" id="GO:0015421">
    <property type="term" value="F:ABC-type oligopeptide transporter activity"/>
    <property type="evidence" value="ECO:0007669"/>
    <property type="project" value="TreeGrafter"/>
</dbReference>